<gene>
    <name evidence="2" type="ORF">BXY75_1897</name>
</gene>
<dbReference type="SUPFAM" id="SSF82185">
    <property type="entry name" value="Histone H3 K4-specific methyltransferase SET7/9 N-terminal domain"/>
    <property type="match status" value="2"/>
</dbReference>
<comment type="caution">
    <text evidence="2">The sequence shown here is derived from an EMBL/GenBank/DDBJ whole genome shotgun (WGS) entry which is preliminary data.</text>
</comment>
<name>A0A3L9YDI9_9FLAO</name>
<dbReference type="Proteomes" id="UP000271339">
    <property type="component" value="Unassembled WGS sequence"/>
</dbReference>
<keyword evidence="3" id="KW-1185">Reference proteome</keyword>
<dbReference type="PANTHER" id="PTHR33706:SF1">
    <property type="entry name" value="TPR REPEAT PROTEIN"/>
    <property type="match status" value="1"/>
</dbReference>
<sequence>MRLLFIFFFGIIFSSAPLIAQADINQLDAQGNRHGLWKKMHPGNKQIRYEGTFDHGKEVGTFKFYCEDCKNQPMVIKEFNTRDAVADVQYFTVKGKLVSEGKMDGKNRVGEWLYYQKKSKTVMTRENYNNGNLDGQKITYYPDGKITEEITYVNGSKEGPNNYYSPIGVLLKKLNYKNDALQGEAMYYDSSGNVTIEGQYKKGKKDGLWKYYKNGKVELEETYPKPLNIVEN</sequence>
<dbReference type="Gene3D" id="2.20.110.10">
    <property type="entry name" value="Histone H3 K4-specific methyltransferase SET7/9 N-terminal domain"/>
    <property type="match status" value="1"/>
</dbReference>
<dbReference type="InterPro" id="IPR011652">
    <property type="entry name" value="MORN_2"/>
</dbReference>
<reference evidence="2 3" key="1">
    <citation type="submission" date="2018-10" db="EMBL/GenBank/DDBJ databases">
        <title>Genomic Encyclopedia of Archaeal and Bacterial Type Strains, Phase II (KMG-II): from individual species to whole genera.</title>
        <authorList>
            <person name="Goeker M."/>
        </authorList>
    </citation>
    <scope>NUCLEOTIDE SEQUENCE [LARGE SCALE GENOMIC DNA]</scope>
    <source>
        <strain evidence="2 3">DSM 23424</strain>
    </source>
</reference>
<evidence type="ECO:0000313" key="2">
    <source>
        <dbReference type="EMBL" id="RMA58524.1"/>
    </source>
</evidence>
<dbReference type="AlphaFoldDB" id="A0A3L9YDI9"/>
<protein>
    <submittedName>
        <fullName evidence="2">Antitoxin component YwqK of YwqJK toxin-antitoxin module</fullName>
    </submittedName>
</protein>
<evidence type="ECO:0000256" key="1">
    <source>
        <dbReference type="SAM" id="SignalP"/>
    </source>
</evidence>
<feature type="signal peptide" evidence="1">
    <location>
        <begin position="1"/>
        <end position="22"/>
    </location>
</feature>
<keyword evidence="1" id="KW-0732">Signal</keyword>
<organism evidence="2 3">
    <name type="scientific">Ulvibacter antarcticus</name>
    <dbReference type="NCBI Taxonomy" id="442714"/>
    <lineage>
        <taxon>Bacteria</taxon>
        <taxon>Pseudomonadati</taxon>
        <taxon>Bacteroidota</taxon>
        <taxon>Flavobacteriia</taxon>
        <taxon>Flavobacteriales</taxon>
        <taxon>Flavobacteriaceae</taxon>
        <taxon>Ulvibacter</taxon>
    </lineage>
</organism>
<dbReference type="Pfam" id="PF07661">
    <property type="entry name" value="MORN_2"/>
    <property type="match status" value="3"/>
</dbReference>
<accession>A0A3L9YDI9</accession>
<dbReference type="EMBL" id="REFC01000013">
    <property type="protein sequence ID" value="RMA58524.1"/>
    <property type="molecule type" value="Genomic_DNA"/>
</dbReference>
<feature type="chain" id="PRO_5018010000" evidence="1">
    <location>
        <begin position="23"/>
        <end position="232"/>
    </location>
</feature>
<dbReference type="PANTHER" id="PTHR33706">
    <property type="entry name" value="MORN VARIANT REPEAT PROTEIN"/>
    <property type="match status" value="1"/>
</dbReference>
<dbReference type="Gene3D" id="3.90.930.1">
    <property type="match status" value="1"/>
</dbReference>
<evidence type="ECO:0000313" key="3">
    <source>
        <dbReference type="Proteomes" id="UP000271339"/>
    </source>
</evidence>
<dbReference type="OrthoDB" id="9785122at2"/>
<dbReference type="RefSeq" id="WP_121907475.1">
    <property type="nucleotide sequence ID" value="NZ_REFC01000013.1"/>
</dbReference>
<proteinExistence type="predicted"/>